<proteinExistence type="predicted"/>
<name>A0ACC0UEG9_9AGAM</name>
<evidence type="ECO:0000313" key="2">
    <source>
        <dbReference type="Proteomes" id="UP001207468"/>
    </source>
</evidence>
<accession>A0ACC0UEG9</accession>
<dbReference type="Proteomes" id="UP001207468">
    <property type="component" value="Unassembled WGS sequence"/>
</dbReference>
<organism evidence="1 2">
    <name type="scientific">Russula earlei</name>
    <dbReference type="NCBI Taxonomy" id="71964"/>
    <lineage>
        <taxon>Eukaryota</taxon>
        <taxon>Fungi</taxon>
        <taxon>Dikarya</taxon>
        <taxon>Basidiomycota</taxon>
        <taxon>Agaricomycotina</taxon>
        <taxon>Agaricomycetes</taxon>
        <taxon>Russulales</taxon>
        <taxon>Russulaceae</taxon>
        <taxon>Russula</taxon>
    </lineage>
</organism>
<reference evidence="1" key="1">
    <citation type="submission" date="2021-03" db="EMBL/GenBank/DDBJ databases">
        <title>Evolutionary priming and transition to the ectomycorrhizal habit in an iconic lineage of mushroom-forming fungi: is preadaptation a requirement?</title>
        <authorList>
            <consortium name="DOE Joint Genome Institute"/>
            <person name="Looney B.P."/>
            <person name="Miyauchi S."/>
            <person name="Morin E."/>
            <person name="Drula E."/>
            <person name="Courty P.E."/>
            <person name="Chicoki N."/>
            <person name="Fauchery L."/>
            <person name="Kohler A."/>
            <person name="Kuo A."/>
            <person name="LaButti K."/>
            <person name="Pangilinan J."/>
            <person name="Lipzen A."/>
            <person name="Riley R."/>
            <person name="Andreopoulos W."/>
            <person name="He G."/>
            <person name="Johnson J."/>
            <person name="Barry K.W."/>
            <person name="Grigoriev I.V."/>
            <person name="Nagy L."/>
            <person name="Hibbett D."/>
            <person name="Henrissat B."/>
            <person name="Matheny P.B."/>
            <person name="Labbe J."/>
            <person name="Martin A.F."/>
        </authorList>
    </citation>
    <scope>NUCLEOTIDE SEQUENCE</scope>
    <source>
        <strain evidence="1">BPL698</strain>
    </source>
</reference>
<dbReference type="EMBL" id="JAGFNK010000049">
    <property type="protein sequence ID" value="KAI9510125.1"/>
    <property type="molecule type" value="Genomic_DNA"/>
</dbReference>
<gene>
    <name evidence="1" type="ORF">F5148DRAFT_640665</name>
</gene>
<evidence type="ECO:0000313" key="1">
    <source>
        <dbReference type="EMBL" id="KAI9510125.1"/>
    </source>
</evidence>
<protein>
    <submittedName>
        <fullName evidence="1">Uncharacterized protein</fullName>
    </submittedName>
</protein>
<keyword evidence="2" id="KW-1185">Reference proteome</keyword>
<sequence length="248" mass="27919">MDSQQIIQSHLLIDGYIAHMFGPQDAEAYHASLLRTEPRLIQWHASGSEFLGHFFAAPPAGLESHQQDWVIDLATKDTGLVIPQQIWAPRKPSDAQRYVYHEQLRPPIFFIHKDGESLGIPVTEAAAGNCMHLRGADQAAAVGPTNHTQIRINWCGYRYLEWSDQIMIQRQTKETISLEKFAKYVAGKVLKFMEVAKSSAHVNDQRWLIGDNHITPRNVILIGVIQVSQGSWMPILQLNNGFALCLGM</sequence>
<comment type="caution">
    <text evidence="1">The sequence shown here is derived from an EMBL/GenBank/DDBJ whole genome shotgun (WGS) entry which is preliminary data.</text>
</comment>